<dbReference type="PANTHER" id="PTHR43261">
    <property type="entry name" value="TRANSLATION ELONGATION FACTOR G-RELATED"/>
    <property type="match status" value="1"/>
</dbReference>
<reference evidence="4 5" key="1">
    <citation type="journal article" date="2015" name="Genome Biol.">
        <title>Comparative genomics of Steinernema reveals deeply conserved gene regulatory networks.</title>
        <authorList>
            <person name="Dillman A.R."/>
            <person name="Macchietto M."/>
            <person name="Porter C.F."/>
            <person name="Rogers A."/>
            <person name="Williams B."/>
            <person name="Antoshechkin I."/>
            <person name="Lee M.M."/>
            <person name="Goodwin Z."/>
            <person name="Lu X."/>
            <person name="Lewis E.E."/>
            <person name="Goodrich-Blair H."/>
            <person name="Stock S.P."/>
            <person name="Adams B.J."/>
            <person name="Sternberg P.W."/>
            <person name="Mortazavi A."/>
        </authorList>
    </citation>
    <scope>NUCLEOTIDE SEQUENCE [LARGE SCALE GENOMIC DNA]</scope>
    <source>
        <strain evidence="4 5">ALL</strain>
    </source>
</reference>
<keyword evidence="1" id="KW-0547">Nucleotide-binding</keyword>
<gene>
    <name evidence="4" type="ORF">L596_013578</name>
</gene>
<dbReference type="Gene3D" id="3.40.50.300">
    <property type="entry name" value="P-loop containing nucleotide triphosphate hydrolases"/>
    <property type="match status" value="1"/>
</dbReference>
<dbReference type="EMBL" id="AZBU02000003">
    <property type="protein sequence ID" value="TKR89481.1"/>
    <property type="molecule type" value="Genomic_DNA"/>
</dbReference>
<dbReference type="SUPFAM" id="SSF50447">
    <property type="entry name" value="Translation proteins"/>
    <property type="match status" value="1"/>
</dbReference>
<dbReference type="InterPro" id="IPR009000">
    <property type="entry name" value="Transl_B-barrel_sf"/>
</dbReference>
<keyword evidence="2" id="KW-0648">Protein biosynthesis</keyword>
<sequence length="97" mass="10750">MLTGLLREATLQRKLSPVACGSALRSPNSVRPVLDTVVQYLPSPDQRNAALNTIFGDDLCGLVFKVGHDKRQGRLSYVRVYTGAISYKKQFVGLQRE</sequence>
<name>A0A4U5P189_STECR</name>
<dbReference type="Proteomes" id="UP000298663">
    <property type="component" value="Unassembled WGS sequence"/>
</dbReference>
<reference evidence="4 5" key="2">
    <citation type="journal article" date="2019" name="G3 (Bethesda)">
        <title>Hybrid Assembly of the Genome of the Entomopathogenic Nematode Steinernema carpocapsae Identifies the X-Chromosome.</title>
        <authorList>
            <person name="Serra L."/>
            <person name="Macchietto M."/>
            <person name="Macias-Munoz A."/>
            <person name="McGill C.J."/>
            <person name="Rodriguez I.M."/>
            <person name="Rodriguez B."/>
            <person name="Murad R."/>
            <person name="Mortazavi A."/>
        </authorList>
    </citation>
    <scope>NUCLEOTIDE SEQUENCE [LARGE SCALE GENOMIC DNA]</scope>
    <source>
        <strain evidence="4 5">ALL</strain>
    </source>
</reference>
<keyword evidence="3" id="KW-0342">GTP-binding</keyword>
<dbReference type="InterPro" id="IPR027417">
    <property type="entry name" value="P-loop_NTPase"/>
</dbReference>
<protein>
    <submittedName>
        <fullName evidence="4">Uncharacterized protein</fullName>
    </submittedName>
</protein>
<evidence type="ECO:0000256" key="3">
    <source>
        <dbReference type="ARBA" id="ARBA00023134"/>
    </source>
</evidence>
<proteinExistence type="predicted"/>
<keyword evidence="5" id="KW-1185">Reference proteome</keyword>
<dbReference type="GO" id="GO:0032790">
    <property type="term" value="P:ribosome disassembly"/>
    <property type="evidence" value="ECO:0007669"/>
    <property type="project" value="TreeGrafter"/>
</dbReference>
<dbReference type="STRING" id="34508.A0A4U5P189"/>
<evidence type="ECO:0000256" key="2">
    <source>
        <dbReference type="ARBA" id="ARBA00022917"/>
    </source>
</evidence>
<dbReference type="GO" id="GO:0005739">
    <property type="term" value="C:mitochondrion"/>
    <property type="evidence" value="ECO:0007669"/>
    <property type="project" value="TreeGrafter"/>
</dbReference>
<dbReference type="GO" id="GO:0032543">
    <property type="term" value="P:mitochondrial translation"/>
    <property type="evidence" value="ECO:0007669"/>
    <property type="project" value="TreeGrafter"/>
</dbReference>
<dbReference type="PANTHER" id="PTHR43261:SF1">
    <property type="entry name" value="RIBOSOME-RELEASING FACTOR 2, MITOCHONDRIAL"/>
    <property type="match status" value="1"/>
</dbReference>
<accession>A0A4U5P189</accession>
<organism evidence="4 5">
    <name type="scientific">Steinernema carpocapsae</name>
    <name type="common">Entomopathogenic nematode</name>
    <dbReference type="NCBI Taxonomy" id="34508"/>
    <lineage>
        <taxon>Eukaryota</taxon>
        <taxon>Metazoa</taxon>
        <taxon>Ecdysozoa</taxon>
        <taxon>Nematoda</taxon>
        <taxon>Chromadorea</taxon>
        <taxon>Rhabditida</taxon>
        <taxon>Tylenchina</taxon>
        <taxon>Panagrolaimomorpha</taxon>
        <taxon>Strongyloidoidea</taxon>
        <taxon>Steinernematidae</taxon>
        <taxon>Steinernema</taxon>
    </lineage>
</organism>
<evidence type="ECO:0000256" key="1">
    <source>
        <dbReference type="ARBA" id="ARBA00022741"/>
    </source>
</evidence>
<dbReference type="AlphaFoldDB" id="A0A4U5P189"/>
<evidence type="ECO:0000313" key="4">
    <source>
        <dbReference type="EMBL" id="TKR89481.1"/>
    </source>
</evidence>
<dbReference type="GO" id="GO:0003924">
    <property type="term" value="F:GTPase activity"/>
    <property type="evidence" value="ECO:0007669"/>
    <property type="project" value="TreeGrafter"/>
</dbReference>
<dbReference type="OrthoDB" id="198619at2759"/>
<dbReference type="GO" id="GO:0005525">
    <property type="term" value="F:GTP binding"/>
    <property type="evidence" value="ECO:0007669"/>
    <property type="project" value="UniProtKB-KW"/>
</dbReference>
<dbReference type="Gene3D" id="2.40.30.10">
    <property type="entry name" value="Translation factors"/>
    <property type="match status" value="1"/>
</dbReference>
<comment type="caution">
    <text evidence="4">The sequence shown here is derived from an EMBL/GenBank/DDBJ whole genome shotgun (WGS) entry which is preliminary data.</text>
</comment>
<evidence type="ECO:0000313" key="5">
    <source>
        <dbReference type="Proteomes" id="UP000298663"/>
    </source>
</evidence>